<dbReference type="Pfam" id="PF13649">
    <property type="entry name" value="Methyltransf_25"/>
    <property type="match status" value="1"/>
</dbReference>
<dbReference type="AlphaFoldDB" id="A0A7D5TRR3"/>
<dbReference type="RefSeq" id="WP_179921502.1">
    <property type="nucleotide sequence ID" value="NZ_CP058909.1"/>
</dbReference>
<feature type="domain" description="Methyltransferase" evidence="4">
    <location>
        <begin position="40"/>
        <end position="131"/>
    </location>
</feature>
<reference evidence="5 6" key="1">
    <citation type="submission" date="2020-07" db="EMBL/GenBank/DDBJ databases">
        <title>Halosimplex litoreum sp. nov. and Halosimplex rubrum sp. nov., isolated from different salt environments.</title>
        <authorList>
            <person name="Cui H."/>
        </authorList>
    </citation>
    <scope>NUCLEOTIDE SEQUENCE [LARGE SCALE GENOMIC DNA]</scope>
    <source>
        <strain evidence="5 6">R2</strain>
    </source>
</reference>
<evidence type="ECO:0000256" key="1">
    <source>
        <dbReference type="ARBA" id="ARBA00022603"/>
    </source>
</evidence>
<keyword evidence="3" id="KW-0949">S-adenosyl-L-methionine</keyword>
<dbReference type="GO" id="GO:0008168">
    <property type="term" value="F:methyltransferase activity"/>
    <property type="evidence" value="ECO:0007669"/>
    <property type="project" value="UniProtKB-KW"/>
</dbReference>
<dbReference type="Proteomes" id="UP000509346">
    <property type="component" value="Chromosome"/>
</dbReference>
<accession>A0A7D5TRR3</accession>
<dbReference type="SUPFAM" id="SSF53335">
    <property type="entry name" value="S-adenosyl-L-methionine-dependent methyltransferases"/>
    <property type="match status" value="1"/>
</dbReference>
<keyword evidence="1 5" id="KW-0489">Methyltransferase</keyword>
<dbReference type="CDD" id="cd02440">
    <property type="entry name" value="AdoMet_MTases"/>
    <property type="match status" value="1"/>
</dbReference>
<keyword evidence="6" id="KW-1185">Reference proteome</keyword>
<sequence>MTERLYTDHPDLYDAIQRGWDYDRDAAFVDERVAASDPSVLDVGCGTGEHARRFAEAGFEVTGVDPHEGMLDRAREKCGDGVTFRRGALPDLDLDGRFDAVVAIRGVINHLAPDALGPAVAALADRLAPEGVLVFDNSPLPPEGNDPAYHVGEYDGGRYVRVAQMQSRTDDRLEWVSVAFTEDGAVFTNSRPMTPFADEEVRGALDAEGLAVETREGYGPDDRRTVFVARR</sequence>
<organism evidence="5 6">
    <name type="scientific">Halosimplex pelagicum</name>
    <dbReference type="NCBI Taxonomy" id="869886"/>
    <lineage>
        <taxon>Archaea</taxon>
        <taxon>Methanobacteriati</taxon>
        <taxon>Methanobacteriota</taxon>
        <taxon>Stenosarchaea group</taxon>
        <taxon>Halobacteria</taxon>
        <taxon>Halobacteriales</taxon>
        <taxon>Haloarculaceae</taxon>
        <taxon>Halosimplex</taxon>
    </lineage>
</organism>
<dbReference type="EMBL" id="CP058909">
    <property type="protein sequence ID" value="QLH81472.1"/>
    <property type="molecule type" value="Genomic_DNA"/>
</dbReference>
<proteinExistence type="predicted"/>
<dbReference type="Gene3D" id="2.20.130.10">
    <property type="entry name" value="CAC2371-like domains"/>
    <property type="match status" value="1"/>
</dbReference>
<name>A0A7D5TRR3_9EURY</name>
<dbReference type="OrthoDB" id="11691at2157"/>
<dbReference type="PANTHER" id="PTHR43464">
    <property type="entry name" value="METHYLTRANSFERASE"/>
    <property type="match status" value="1"/>
</dbReference>
<dbReference type="InterPro" id="IPR029063">
    <property type="entry name" value="SAM-dependent_MTases_sf"/>
</dbReference>
<dbReference type="InterPro" id="IPR041698">
    <property type="entry name" value="Methyltransf_25"/>
</dbReference>
<evidence type="ECO:0000256" key="3">
    <source>
        <dbReference type="ARBA" id="ARBA00022691"/>
    </source>
</evidence>
<dbReference type="Gene3D" id="3.40.50.150">
    <property type="entry name" value="Vaccinia Virus protein VP39"/>
    <property type="match status" value="1"/>
</dbReference>
<evidence type="ECO:0000259" key="4">
    <source>
        <dbReference type="Pfam" id="PF13649"/>
    </source>
</evidence>
<gene>
    <name evidence="5" type="ORF">HZS54_07445</name>
</gene>
<dbReference type="PANTHER" id="PTHR43464:SF19">
    <property type="entry name" value="UBIQUINONE BIOSYNTHESIS O-METHYLTRANSFERASE, MITOCHONDRIAL"/>
    <property type="match status" value="1"/>
</dbReference>
<evidence type="ECO:0000313" key="5">
    <source>
        <dbReference type="EMBL" id="QLH81472.1"/>
    </source>
</evidence>
<keyword evidence="2 5" id="KW-0808">Transferase</keyword>
<evidence type="ECO:0000313" key="6">
    <source>
        <dbReference type="Proteomes" id="UP000509346"/>
    </source>
</evidence>
<dbReference type="GO" id="GO:0032259">
    <property type="term" value="P:methylation"/>
    <property type="evidence" value="ECO:0007669"/>
    <property type="project" value="UniProtKB-KW"/>
</dbReference>
<evidence type="ECO:0000256" key="2">
    <source>
        <dbReference type="ARBA" id="ARBA00022679"/>
    </source>
</evidence>
<protein>
    <submittedName>
        <fullName evidence="5">Class I SAM-dependent methyltransferase</fullName>
    </submittedName>
</protein>
<dbReference type="KEGG" id="hpel:HZS54_07445"/>
<dbReference type="GeneID" id="56082412"/>